<organism evidence="3 4">
    <name type="scientific">Apiotrichum porosum</name>
    <dbReference type="NCBI Taxonomy" id="105984"/>
    <lineage>
        <taxon>Eukaryota</taxon>
        <taxon>Fungi</taxon>
        <taxon>Dikarya</taxon>
        <taxon>Basidiomycota</taxon>
        <taxon>Agaricomycotina</taxon>
        <taxon>Tremellomycetes</taxon>
        <taxon>Trichosporonales</taxon>
        <taxon>Trichosporonaceae</taxon>
        <taxon>Apiotrichum</taxon>
    </lineage>
</organism>
<reference evidence="3 4" key="1">
    <citation type="submission" date="2018-11" db="EMBL/GenBank/DDBJ databases">
        <title>Genome sequence of Apiotrichum porosum DSM 27194.</title>
        <authorList>
            <person name="Aliyu H."/>
            <person name="Gorte O."/>
            <person name="Ochsenreither K."/>
        </authorList>
    </citation>
    <scope>NUCLEOTIDE SEQUENCE [LARGE SCALE GENOMIC DNA]</scope>
    <source>
        <strain evidence="3 4">DSM 27194</strain>
    </source>
</reference>
<dbReference type="InterPro" id="IPR052809">
    <property type="entry name" value="Actin_polarity_regulatory"/>
</dbReference>
<dbReference type="RefSeq" id="XP_028472516.1">
    <property type="nucleotide sequence ID" value="XM_028619020.1"/>
</dbReference>
<accession>A0A427XEN4</accession>
<dbReference type="Pfam" id="PF07792">
    <property type="entry name" value="Afi1"/>
    <property type="match status" value="1"/>
</dbReference>
<comment type="caution">
    <text evidence="3">The sequence shown here is derived from an EMBL/GenBank/DDBJ whole genome shotgun (WGS) entry which is preliminary data.</text>
</comment>
<keyword evidence="4" id="KW-1185">Reference proteome</keyword>
<dbReference type="PROSITE" id="PS50211">
    <property type="entry name" value="DENN"/>
    <property type="match status" value="1"/>
</dbReference>
<dbReference type="InterPro" id="IPR012860">
    <property type="entry name" value="Afi1_N"/>
</dbReference>
<evidence type="ECO:0000259" key="2">
    <source>
        <dbReference type="PROSITE" id="PS50211"/>
    </source>
</evidence>
<dbReference type="Pfam" id="PF08616">
    <property type="entry name" value="SPA"/>
    <property type="match status" value="1"/>
</dbReference>
<evidence type="ECO:0000313" key="3">
    <source>
        <dbReference type="EMBL" id="RSH77369.1"/>
    </source>
</evidence>
<dbReference type="PANTHER" id="PTHR28245">
    <property type="entry name" value="ARF3-INTERACTING PROTEIN 1"/>
    <property type="match status" value="1"/>
</dbReference>
<name>A0A427XEN4_9TREE</name>
<dbReference type="EMBL" id="RSCE01000016">
    <property type="protein sequence ID" value="RSH77369.1"/>
    <property type="molecule type" value="Genomic_DNA"/>
</dbReference>
<dbReference type="AlphaFoldDB" id="A0A427XEN4"/>
<feature type="compositionally biased region" description="Low complexity" evidence="1">
    <location>
        <begin position="1"/>
        <end position="11"/>
    </location>
</feature>
<dbReference type="GeneID" id="39587872"/>
<dbReference type="PANTHER" id="PTHR28245:SF1">
    <property type="entry name" value="ARF3-INTERACTING PROTEIN 1"/>
    <property type="match status" value="1"/>
</dbReference>
<evidence type="ECO:0000313" key="4">
    <source>
        <dbReference type="Proteomes" id="UP000279236"/>
    </source>
</evidence>
<dbReference type="Proteomes" id="UP000279236">
    <property type="component" value="Unassembled WGS sequence"/>
</dbReference>
<dbReference type="InterPro" id="IPR037516">
    <property type="entry name" value="Tripartite_DENN"/>
</dbReference>
<feature type="region of interest" description="Disordered" evidence="1">
    <location>
        <begin position="1"/>
        <end position="20"/>
    </location>
</feature>
<evidence type="ECO:0000256" key="1">
    <source>
        <dbReference type="SAM" id="MobiDB-lite"/>
    </source>
</evidence>
<feature type="domain" description="UDENN" evidence="2">
    <location>
        <begin position="37"/>
        <end position="575"/>
    </location>
</feature>
<proteinExistence type="predicted"/>
<gene>
    <name evidence="3" type="ORF">EHS24_003329</name>
</gene>
<feature type="region of interest" description="Disordered" evidence="1">
    <location>
        <begin position="231"/>
        <end position="288"/>
    </location>
</feature>
<feature type="compositionally biased region" description="Polar residues" evidence="1">
    <location>
        <begin position="456"/>
        <end position="468"/>
    </location>
</feature>
<feature type="compositionally biased region" description="Basic and acidic residues" evidence="1">
    <location>
        <begin position="245"/>
        <end position="254"/>
    </location>
</feature>
<feature type="region of interest" description="Disordered" evidence="1">
    <location>
        <begin position="453"/>
        <end position="483"/>
    </location>
</feature>
<dbReference type="STRING" id="105984.A0A427XEN4"/>
<protein>
    <recommendedName>
        <fullName evidence="2">UDENN domain-containing protein</fullName>
    </recommendedName>
</protein>
<dbReference type="OrthoDB" id="66409at2759"/>
<dbReference type="GO" id="GO:0005886">
    <property type="term" value="C:plasma membrane"/>
    <property type="evidence" value="ECO:0007669"/>
    <property type="project" value="TreeGrafter"/>
</dbReference>
<sequence length="752" mass="83926">MSAPTTAAADAAKQHERDFESEIGDVDELEVKEEAVHFCLLAEFDIDAGATLAHQYPYPTGTDEHKLAELMLPDGAHLRGEDWTIFYLGQTASSSVSPMLQHESNTVDKARLISNRASMFPPNERPRRGAPGGGLLYVLNCVRMKEDKSMRRGAMVKAMAIATPNPYIGIYKPLLLLALEEYFNNPSHEILARLYDSANAISTAGMPVLTREERILLRQSDRKDLLEYRYRTQDGDDASQAHESSIGHESRDRTASVSSGRPTMARKDSSSSSQIQLPPPRRGVPRDTHFFETEAKFRKITVPIRIPMTVFEEDVGDYSIIELVQTFSQNVQPFTGPFHPYLHTNGAYTHPVILIFNAILAHKRVMFLGHGLPANSVARMVLAACAMTSGCGQVLRGHTESAFPYANLASLDVLEEFSGFVAGVCNPRFEELPTTWDVLCNLETGKVTVSKELKSGTASRGDSGSESSVPIARGDEDPLASGKAQAVRGTDCIDNMFIEEILSASTQHYGESHIRVRWTDYISRFVRLAAYQEFMHLGSTKIGYPYTMFRDGHLGSGVVFIDDSLRQREMWGNVHRIDAWRKTKSYRLVQKDWEREQKHAPIRGFDALHNIKRLRMTRTMSTKEAELLFATLVRQVQTYDQVVELLAYLPIHFGGLIPIANGLFHPLPKVRNDALDLMCTIMSYSVGRHALQGLNYLHRKTFIELLERREAGRALSKRLNDSEVRAGLGADETETPATVKGGELAAQQALKA</sequence>
<dbReference type="GO" id="GO:0051666">
    <property type="term" value="P:actin cortical patch localization"/>
    <property type="evidence" value="ECO:0007669"/>
    <property type="project" value="TreeGrafter"/>
</dbReference>